<dbReference type="AlphaFoldDB" id="A0A0F9PAZ1"/>
<dbReference type="EMBL" id="LAZR01002519">
    <property type="protein sequence ID" value="KKN29000.1"/>
    <property type="molecule type" value="Genomic_DNA"/>
</dbReference>
<organism evidence="1">
    <name type="scientific">marine sediment metagenome</name>
    <dbReference type="NCBI Taxonomy" id="412755"/>
    <lineage>
        <taxon>unclassified sequences</taxon>
        <taxon>metagenomes</taxon>
        <taxon>ecological metagenomes</taxon>
    </lineage>
</organism>
<proteinExistence type="predicted"/>
<protein>
    <submittedName>
        <fullName evidence="1">Uncharacterized protein</fullName>
    </submittedName>
</protein>
<name>A0A0F9PAZ1_9ZZZZ</name>
<comment type="caution">
    <text evidence="1">The sequence shown here is derived from an EMBL/GenBank/DDBJ whole genome shotgun (WGS) entry which is preliminary data.</text>
</comment>
<reference evidence="1" key="1">
    <citation type="journal article" date="2015" name="Nature">
        <title>Complex archaea that bridge the gap between prokaryotes and eukaryotes.</title>
        <authorList>
            <person name="Spang A."/>
            <person name="Saw J.H."/>
            <person name="Jorgensen S.L."/>
            <person name="Zaremba-Niedzwiedzka K."/>
            <person name="Martijn J."/>
            <person name="Lind A.E."/>
            <person name="van Eijk R."/>
            <person name="Schleper C."/>
            <person name="Guy L."/>
            <person name="Ettema T.J."/>
        </authorList>
    </citation>
    <scope>NUCLEOTIDE SEQUENCE</scope>
</reference>
<accession>A0A0F9PAZ1</accession>
<sequence>MAIKKALRLRKTGVSTSAALFTLYSNRVESGRAECFQQLAWEIDKVTSGGNTRVRLYIEGHGYKHFIEEQDIPAASTLYTYSKPLYLYESERLALEIDQAQTATAVKLFGTGYWQSIWEGG</sequence>
<evidence type="ECO:0000313" key="1">
    <source>
        <dbReference type="EMBL" id="KKN29000.1"/>
    </source>
</evidence>
<gene>
    <name evidence="1" type="ORF">LCGC14_0848660</name>
</gene>